<feature type="coiled-coil region" evidence="1">
    <location>
        <begin position="1113"/>
        <end position="1143"/>
    </location>
</feature>
<feature type="coiled-coil region" evidence="1">
    <location>
        <begin position="775"/>
        <end position="809"/>
    </location>
</feature>
<dbReference type="Proteomes" id="UP000321547">
    <property type="component" value="Unassembled WGS sequence"/>
</dbReference>
<keyword evidence="5" id="KW-1185">Reference proteome</keyword>
<evidence type="ECO:0000313" key="4">
    <source>
        <dbReference type="Proteomes" id="UP000242243"/>
    </source>
</evidence>
<gene>
    <name evidence="2" type="ORF">HHA03_14060</name>
    <name evidence="3" type="ORF">SAMN05421839_12326</name>
</gene>
<proteinExistence type="predicted"/>
<accession>A0A1I5QP36</accession>
<name>A0A1I5QP36_9BACI</name>
<feature type="coiled-coil region" evidence="1">
    <location>
        <begin position="931"/>
        <end position="1003"/>
    </location>
</feature>
<dbReference type="EMBL" id="FOXC01000023">
    <property type="protein sequence ID" value="SFP48025.1"/>
    <property type="molecule type" value="Genomic_DNA"/>
</dbReference>
<dbReference type="Proteomes" id="UP000242243">
    <property type="component" value="Unassembled WGS sequence"/>
</dbReference>
<organism evidence="3 4">
    <name type="scientific">Halolactibacillus halophilus</name>
    <dbReference type="NCBI Taxonomy" id="306540"/>
    <lineage>
        <taxon>Bacteria</taxon>
        <taxon>Bacillati</taxon>
        <taxon>Bacillota</taxon>
        <taxon>Bacilli</taxon>
        <taxon>Bacillales</taxon>
        <taxon>Bacillaceae</taxon>
        <taxon>Halolactibacillus</taxon>
    </lineage>
</organism>
<dbReference type="OrthoDB" id="9815057at2"/>
<keyword evidence="3" id="KW-0540">Nuclease</keyword>
<keyword evidence="3" id="KW-0269">Exonuclease</keyword>
<keyword evidence="1" id="KW-0175">Coiled coil</keyword>
<evidence type="ECO:0000313" key="3">
    <source>
        <dbReference type="EMBL" id="SFP48025.1"/>
    </source>
</evidence>
<feature type="coiled-coil region" evidence="1">
    <location>
        <begin position="844"/>
        <end position="878"/>
    </location>
</feature>
<evidence type="ECO:0000313" key="5">
    <source>
        <dbReference type="Proteomes" id="UP000321547"/>
    </source>
</evidence>
<evidence type="ECO:0000313" key="2">
    <source>
        <dbReference type="EMBL" id="GEM01874.1"/>
    </source>
</evidence>
<dbReference type="RefSeq" id="WP_089832487.1">
    <property type="nucleotide sequence ID" value="NZ_BJWI01000018.1"/>
</dbReference>
<feature type="coiled-coil region" evidence="1">
    <location>
        <begin position="419"/>
        <end position="446"/>
    </location>
</feature>
<evidence type="ECO:0000256" key="1">
    <source>
        <dbReference type="SAM" id="Coils"/>
    </source>
</evidence>
<dbReference type="STRING" id="306540.SAMN05421839_12326"/>
<keyword evidence="3" id="KW-0378">Hydrolase</keyword>
<reference evidence="2 5" key="2">
    <citation type="submission" date="2019-07" db="EMBL/GenBank/DDBJ databases">
        <title>Whole genome shotgun sequence of Halolactibacillus halophilus NBRC 100868.</title>
        <authorList>
            <person name="Hosoyama A."/>
            <person name="Uohara A."/>
            <person name="Ohji S."/>
            <person name="Ichikawa N."/>
        </authorList>
    </citation>
    <scope>NUCLEOTIDE SEQUENCE [LARGE SCALE GENOMIC DNA]</scope>
    <source>
        <strain evidence="2 5">NBRC 100868</strain>
    </source>
</reference>
<reference evidence="3 4" key="1">
    <citation type="submission" date="2016-10" db="EMBL/GenBank/DDBJ databases">
        <authorList>
            <person name="de Groot N.N."/>
        </authorList>
    </citation>
    <scope>NUCLEOTIDE SEQUENCE [LARGE SCALE GENOMIC DNA]</scope>
    <source>
        <strain evidence="3 4">DSM 17073</strain>
    </source>
</reference>
<sequence>MPAISKIRLTNVVYEEGNKRYHDETFMFDGHNGAIVLENGGGKTVLIHTALQAIFPHVDLADRKIKQTLVLDQAPAHIAIEWIDHDQPRRYVVTAVTLFMTKHGLDSVRYVYEYDEHDPNRIEDIPFTKETKDGTRVTERGEIVDYYSQMKEKSLTAKTFQTIKAFREYIEDQYHIIRSEWESIVKINSTEGGVEAFFDECKTTNQLFDRLLIPTVEDAIEGHNKEAFSDLFFKQQDGLKEYKRLKETIEETKDIEQALTVYTKVYEQLHQSETAYTESKQQTKGIYLHARGNARELEKALTDNDQHMDILKQDQRTLSMKEKSLEIQRKEYEQKQLKETVDALLGQQATLEAKHLETKKTQINLDYARVKQLKKTINEELAYIDDQLRQLDRSDEQVDLEERLTERKGALRGCYLTLLEEYEKKLTGLTHEHQPLERELERLKQKQGSAVNDQKTLNQHITEAETLIRQRQEDLDYIKQDILSQPNDAVLKEEVANWQQEEVVLDEAIVDNKTALSQLKKDDLALKEEEKLTRDTLAEALKQATIWQEKKETIKIKEQVVIDQLAATRHEWKRLSSLYEKEASIYDTFTHLLYQQREEKERLIEKERLSYRYVDFYQHQTRFFADPVLHDAVEKWKVSFGYIETGVEFISRLEDAERASLTPNYLWPEVIVTQQSLKEQVKRKIVEMKDRLIFPVTVLSTEEALQQNQQVEAIQPAHWEENLDEAHFTDWKTELTSHAKTFTERRKEKERDIERTEVVYRQFTQFIEDYPFDTFKDVTEQLQEATKQVSQQKQQLKTIEIKREQLLRKVTGREADVYQAEKKLAFIHQKLIKGRQGLSYEEVIREKKAELKTYISELNEVDKRLQRLIDSQARLDEDKRQLGDRMLALKTTKQMVENSADFINVKNEEAIYTDDSEAVIKRAIYDLELQLNQFNSTRNEWELKAKHAKEKRTSCEHAIENMKKDYDALDETVTFPVDGDRYLEQLKEELKTMDEALVDVGKKLKQQEAALNKAIGHLESDIDAFKQLYQQPPLNLSDEELNEAILEEEKHALLKRETYLIETRQRLDKEKAVLDEAISLLERFIEAHHFNGPDIEEYKLTPKEQTDFGYQPVEWAKRLTDELNKQRERLEQTRDVQAQEKNTFRSFCLKHVSNVQLQHMAINGIDTKLTYDDVMTFKQNMLTKIQLVSKYAHEHMRQYDEDLKMFINQMATHIITVVEELSQIPKKTRMKVDDHWKQIFTFKLPEWDEQSGKAHLREHIEWILDKVATTMTDEADEASSELKKKIRHWLETKQLLRVVFGDQTMKVRLAKVTNDNRVTTRTYTWEESNVWSGGEKWSKNMTLFLGLLNYVAEKKKHIEPSAKRHRSVILDNPFGKASSDHVLSPVFFIAEQLGFQLIALTAHAEGKFLEDYFPIIYSCRLRATNHPGKQMVQKEKWLHPAYFKDHEPDTMDRVLEMKQLDLFTDE</sequence>
<dbReference type="EMBL" id="BJWI01000018">
    <property type="protein sequence ID" value="GEM01874.1"/>
    <property type="molecule type" value="Genomic_DNA"/>
</dbReference>
<protein>
    <submittedName>
        <fullName evidence="3">DNA repair exonuclease SbcCD ATPase subunit</fullName>
    </submittedName>
    <submittedName>
        <fullName evidence="2">Membrane protein</fullName>
    </submittedName>
</protein>
<dbReference type="GO" id="GO:0004527">
    <property type="term" value="F:exonuclease activity"/>
    <property type="evidence" value="ECO:0007669"/>
    <property type="project" value="UniProtKB-KW"/>
</dbReference>